<organism evidence="2 3">
    <name type="scientific">Marchantia polymorpha</name>
    <name type="common">Common liverwort</name>
    <name type="synonym">Marchantia aquatica</name>
    <dbReference type="NCBI Taxonomy" id="3197"/>
    <lineage>
        <taxon>Eukaryota</taxon>
        <taxon>Viridiplantae</taxon>
        <taxon>Streptophyta</taxon>
        <taxon>Embryophyta</taxon>
        <taxon>Marchantiophyta</taxon>
        <taxon>Marchantiopsida</taxon>
        <taxon>Marchantiidae</taxon>
        <taxon>Marchantiales</taxon>
        <taxon>Marchantiaceae</taxon>
        <taxon>Marchantia</taxon>
    </lineage>
</organism>
<protein>
    <submittedName>
        <fullName evidence="2">Uncharacterized protein</fullName>
    </submittedName>
</protein>
<dbReference type="AlphaFoldDB" id="A0A2R6XPD1"/>
<name>A0A2R6XPD1_MARPO</name>
<feature type="region of interest" description="Disordered" evidence="1">
    <location>
        <begin position="1"/>
        <end position="22"/>
    </location>
</feature>
<dbReference type="Gramene" id="Mp3g05400.1">
    <property type="protein sequence ID" value="Mp3g05400.1.cds1"/>
    <property type="gene ID" value="Mp3g05400"/>
</dbReference>
<dbReference type="EMBL" id="KZ772678">
    <property type="protein sequence ID" value="PTQ47962.1"/>
    <property type="molecule type" value="Genomic_DNA"/>
</dbReference>
<reference evidence="3" key="1">
    <citation type="journal article" date="2017" name="Cell">
        <title>Insights into land plant evolution garnered from the Marchantia polymorpha genome.</title>
        <authorList>
            <person name="Bowman J.L."/>
            <person name="Kohchi T."/>
            <person name="Yamato K.T."/>
            <person name="Jenkins J."/>
            <person name="Shu S."/>
            <person name="Ishizaki K."/>
            <person name="Yamaoka S."/>
            <person name="Nishihama R."/>
            <person name="Nakamura Y."/>
            <person name="Berger F."/>
            <person name="Adam C."/>
            <person name="Aki S.S."/>
            <person name="Althoff F."/>
            <person name="Araki T."/>
            <person name="Arteaga-Vazquez M.A."/>
            <person name="Balasubrmanian S."/>
            <person name="Barry K."/>
            <person name="Bauer D."/>
            <person name="Boehm C.R."/>
            <person name="Briginshaw L."/>
            <person name="Caballero-Perez J."/>
            <person name="Catarino B."/>
            <person name="Chen F."/>
            <person name="Chiyoda S."/>
            <person name="Chovatia M."/>
            <person name="Davies K.M."/>
            <person name="Delmans M."/>
            <person name="Demura T."/>
            <person name="Dierschke T."/>
            <person name="Dolan L."/>
            <person name="Dorantes-Acosta A.E."/>
            <person name="Eklund D.M."/>
            <person name="Florent S.N."/>
            <person name="Flores-Sandoval E."/>
            <person name="Fujiyama A."/>
            <person name="Fukuzawa H."/>
            <person name="Galik B."/>
            <person name="Grimanelli D."/>
            <person name="Grimwood J."/>
            <person name="Grossniklaus U."/>
            <person name="Hamada T."/>
            <person name="Haseloff J."/>
            <person name="Hetherington A.J."/>
            <person name="Higo A."/>
            <person name="Hirakawa Y."/>
            <person name="Hundley H.N."/>
            <person name="Ikeda Y."/>
            <person name="Inoue K."/>
            <person name="Inoue S.I."/>
            <person name="Ishida S."/>
            <person name="Jia Q."/>
            <person name="Kakita M."/>
            <person name="Kanazawa T."/>
            <person name="Kawai Y."/>
            <person name="Kawashima T."/>
            <person name="Kennedy M."/>
            <person name="Kinose K."/>
            <person name="Kinoshita T."/>
            <person name="Kohara Y."/>
            <person name="Koide E."/>
            <person name="Komatsu K."/>
            <person name="Kopischke S."/>
            <person name="Kubo M."/>
            <person name="Kyozuka J."/>
            <person name="Lagercrantz U."/>
            <person name="Lin S.S."/>
            <person name="Lindquist E."/>
            <person name="Lipzen A.M."/>
            <person name="Lu C.W."/>
            <person name="De Luna E."/>
            <person name="Martienssen R.A."/>
            <person name="Minamino N."/>
            <person name="Mizutani M."/>
            <person name="Mizutani M."/>
            <person name="Mochizuki N."/>
            <person name="Monte I."/>
            <person name="Mosher R."/>
            <person name="Nagasaki H."/>
            <person name="Nakagami H."/>
            <person name="Naramoto S."/>
            <person name="Nishitani K."/>
            <person name="Ohtani M."/>
            <person name="Okamoto T."/>
            <person name="Okumura M."/>
            <person name="Phillips J."/>
            <person name="Pollak B."/>
            <person name="Reinders A."/>
            <person name="Rovekamp M."/>
            <person name="Sano R."/>
            <person name="Sawa S."/>
            <person name="Schmid M.W."/>
            <person name="Shirakawa M."/>
            <person name="Solano R."/>
            <person name="Spunde A."/>
            <person name="Suetsugu N."/>
            <person name="Sugano S."/>
            <person name="Sugiyama A."/>
            <person name="Sun R."/>
            <person name="Suzuki Y."/>
            <person name="Takenaka M."/>
            <person name="Takezawa D."/>
            <person name="Tomogane H."/>
            <person name="Tsuzuki M."/>
            <person name="Ueda T."/>
            <person name="Umeda M."/>
            <person name="Ward J.M."/>
            <person name="Watanabe Y."/>
            <person name="Yazaki K."/>
            <person name="Yokoyama R."/>
            <person name="Yoshitake Y."/>
            <person name="Yotsui I."/>
            <person name="Zachgo S."/>
            <person name="Schmutz J."/>
        </authorList>
    </citation>
    <scope>NUCLEOTIDE SEQUENCE [LARGE SCALE GENOMIC DNA]</scope>
    <source>
        <strain evidence="3">Tak-1</strain>
    </source>
</reference>
<accession>A0A2R6XPD1</accession>
<evidence type="ECO:0000256" key="1">
    <source>
        <dbReference type="SAM" id="MobiDB-lite"/>
    </source>
</evidence>
<keyword evidence="3" id="KW-1185">Reference proteome</keyword>
<evidence type="ECO:0000313" key="2">
    <source>
        <dbReference type="EMBL" id="PTQ47962.1"/>
    </source>
</evidence>
<dbReference type="Proteomes" id="UP000244005">
    <property type="component" value="Unassembled WGS sequence"/>
</dbReference>
<sequence length="139" mass="15365">MTESARARGSELSPCEVDDDSTAANVSRHGSVRLHIWGRPKSAHRQRHCERVPCKEREAPFVPGWNVEYGTESSGTVGSTRILFHCDTGVCVFNLFSRHLLSSHLISSPLRSSLVRCPVGRIEGVQILVRSTVWVASVL</sequence>
<proteinExistence type="predicted"/>
<gene>
    <name evidence="2" type="ORF">MARPO_0006s0013</name>
</gene>
<evidence type="ECO:0000313" key="3">
    <source>
        <dbReference type="Proteomes" id="UP000244005"/>
    </source>
</evidence>